<dbReference type="SUPFAM" id="SSF55729">
    <property type="entry name" value="Acyl-CoA N-acyltransferases (Nat)"/>
    <property type="match status" value="1"/>
</dbReference>
<protein>
    <recommendedName>
        <fullName evidence="1">N-acetyltransferase domain-containing protein</fullName>
    </recommendedName>
</protein>
<sequence>MEKEPLNLTFQPLCPENWHDFEALFEKHRGVRGGCWCVYYLCKSTDYNRMGPEGRRTFHKELALSGRAQGLITYEGETPVGWCQFGKPDVLCQYDRGRTYPKLMIAPEDKPSWRISCLFTDKHRRSRGIAIRTLHAALEEIARLGGGVVEAFPLDAPSIKHNVFSGSADMYRREGFTEVARLTENTLFMRKRVESKA</sequence>
<evidence type="ECO:0000313" key="2">
    <source>
        <dbReference type="EMBL" id="MPM10493.1"/>
    </source>
</evidence>
<dbReference type="GO" id="GO:0016747">
    <property type="term" value="F:acyltransferase activity, transferring groups other than amino-acyl groups"/>
    <property type="evidence" value="ECO:0007669"/>
    <property type="project" value="InterPro"/>
</dbReference>
<name>A0A644X897_9ZZZZ</name>
<organism evidence="2">
    <name type="scientific">bioreactor metagenome</name>
    <dbReference type="NCBI Taxonomy" id="1076179"/>
    <lineage>
        <taxon>unclassified sequences</taxon>
        <taxon>metagenomes</taxon>
        <taxon>ecological metagenomes</taxon>
    </lineage>
</organism>
<dbReference type="InterPro" id="IPR016181">
    <property type="entry name" value="Acyl_CoA_acyltransferase"/>
</dbReference>
<dbReference type="InterPro" id="IPR000182">
    <property type="entry name" value="GNAT_dom"/>
</dbReference>
<evidence type="ECO:0000259" key="1">
    <source>
        <dbReference type="PROSITE" id="PS51186"/>
    </source>
</evidence>
<accession>A0A644X897</accession>
<reference evidence="2" key="1">
    <citation type="submission" date="2019-08" db="EMBL/GenBank/DDBJ databases">
        <authorList>
            <person name="Kucharzyk K."/>
            <person name="Murdoch R.W."/>
            <person name="Higgins S."/>
            <person name="Loffler F."/>
        </authorList>
    </citation>
    <scope>NUCLEOTIDE SEQUENCE</scope>
</reference>
<dbReference type="PROSITE" id="PS51186">
    <property type="entry name" value="GNAT"/>
    <property type="match status" value="1"/>
</dbReference>
<dbReference type="EMBL" id="VSSQ01001700">
    <property type="protein sequence ID" value="MPM10493.1"/>
    <property type="molecule type" value="Genomic_DNA"/>
</dbReference>
<dbReference type="Gene3D" id="3.40.630.30">
    <property type="match status" value="1"/>
</dbReference>
<feature type="domain" description="N-acetyltransferase" evidence="1">
    <location>
        <begin position="8"/>
        <end position="194"/>
    </location>
</feature>
<gene>
    <name evidence="2" type="ORF">SDC9_56825</name>
</gene>
<proteinExistence type="predicted"/>
<comment type="caution">
    <text evidence="2">The sequence shown here is derived from an EMBL/GenBank/DDBJ whole genome shotgun (WGS) entry which is preliminary data.</text>
</comment>
<dbReference type="AlphaFoldDB" id="A0A644X897"/>